<sequence length="411" mass="45365">MRPIILLLLTLLSFYQSIGTSVVAELSTPLWPPELYSSLIPQKLLATTNTQRNPPQYPQYTDRVVGEWQWFSPDTWSSGFLPATMYELHTRTRLCTGQGSGEGTDWVDLGRVWSAAEVPLETKTSVGHDVGFLSFPFVQELLVNPYNKTAINAVNTFAADLAARFSPIVGCTRSWDSSDPTLFEVIIDNMMTIDVLFSSYSLTRNSTLIDIAKSHANKTMLNHVRPDGSSFHLVEYNATTGEVIARATVQGYSDNSTWSRGQAWGLYGFANMYSYTNDMNYLETSRKMANYFLDHLPSDGVVPWDFNAPDGPSRPADTSAATIASTGLLLLARQELSLSPPSLANAARWVAGAWKLLNATTDLAWKPSWQSLLSNGTVNNPAANNDTGIVYGDYYYIKAGNDLVEMGLTQC</sequence>
<dbReference type="GO" id="GO:0000272">
    <property type="term" value="P:polysaccharide catabolic process"/>
    <property type="evidence" value="ECO:0007669"/>
    <property type="project" value="TreeGrafter"/>
</dbReference>
<protein>
    <submittedName>
        <fullName evidence="4">Glycoside hydrolase family 88 protein</fullName>
    </submittedName>
</protein>
<dbReference type="InterPro" id="IPR052369">
    <property type="entry name" value="UG_Glycosaminoglycan_Hydrolase"/>
</dbReference>
<evidence type="ECO:0000256" key="3">
    <source>
        <dbReference type="SAM" id="SignalP"/>
    </source>
</evidence>
<proteinExistence type="inferred from homology"/>
<dbReference type="Gene3D" id="1.50.10.10">
    <property type="match status" value="1"/>
</dbReference>
<dbReference type="SUPFAM" id="SSF48208">
    <property type="entry name" value="Six-hairpin glycosidases"/>
    <property type="match status" value="1"/>
</dbReference>
<gene>
    <name evidence="4" type="ORF">PAXRUDRAFT_826477</name>
</gene>
<accession>A0A0D0DRZ8</accession>
<name>A0A0D0DRZ8_9AGAM</name>
<dbReference type="AlphaFoldDB" id="A0A0D0DRZ8"/>
<organism evidence="4 5">
    <name type="scientific">Paxillus rubicundulus Ve08.2h10</name>
    <dbReference type="NCBI Taxonomy" id="930991"/>
    <lineage>
        <taxon>Eukaryota</taxon>
        <taxon>Fungi</taxon>
        <taxon>Dikarya</taxon>
        <taxon>Basidiomycota</taxon>
        <taxon>Agaricomycotina</taxon>
        <taxon>Agaricomycetes</taxon>
        <taxon>Agaricomycetidae</taxon>
        <taxon>Boletales</taxon>
        <taxon>Paxilineae</taxon>
        <taxon>Paxillaceae</taxon>
        <taxon>Paxillus</taxon>
    </lineage>
</organism>
<dbReference type="InterPro" id="IPR008928">
    <property type="entry name" value="6-hairpin_glycosidase_sf"/>
</dbReference>
<evidence type="ECO:0000256" key="2">
    <source>
        <dbReference type="ARBA" id="ARBA00038358"/>
    </source>
</evidence>
<dbReference type="PANTHER" id="PTHR36845:SF1">
    <property type="entry name" value="HYDROLASE, PUTATIVE (AFU_ORTHOLOGUE AFUA_7G05090)-RELATED"/>
    <property type="match status" value="1"/>
</dbReference>
<keyword evidence="3" id="KW-0732">Signal</keyword>
<dbReference type="EMBL" id="KN825011">
    <property type="protein sequence ID" value="KIK95958.1"/>
    <property type="molecule type" value="Genomic_DNA"/>
</dbReference>
<evidence type="ECO:0000313" key="4">
    <source>
        <dbReference type="EMBL" id="KIK95958.1"/>
    </source>
</evidence>
<dbReference type="OrthoDB" id="2317065at2759"/>
<keyword evidence="5" id="KW-1185">Reference proteome</keyword>
<feature type="chain" id="PRO_5005427617" evidence="3">
    <location>
        <begin position="20"/>
        <end position="411"/>
    </location>
</feature>
<dbReference type="STRING" id="930991.A0A0D0DRZ8"/>
<dbReference type="InParanoid" id="A0A0D0DRZ8"/>
<comment type="similarity">
    <text evidence="2">Belongs to the glycosyl hydrolase 88 family.</text>
</comment>
<keyword evidence="1 4" id="KW-0378">Hydrolase</keyword>
<reference evidence="4 5" key="1">
    <citation type="submission" date="2014-04" db="EMBL/GenBank/DDBJ databases">
        <authorList>
            <consortium name="DOE Joint Genome Institute"/>
            <person name="Kuo A."/>
            <person name="Kohler A."/>
            <person name="Jargeat P."/>
            <person name="Nagy L.G."/>
            <person name="Floudas D."/>
            <person name="Copeland A."/>
            <person name="Barry K.W."/>
            <person name="Cichocki N."/>
            <person name="Veneault-Fourrey C."/>
            <person name="LaButti K."/>
            <person name="Lindquist E.A."/>
            <person name="Lipzen A."/>
            <person name="Lundell T."/>
            <person name="Morin E."/>
            <person name="Murat C."/>
            <person name="Sun H."/>
            <person name="Tunlid A."/>
            <person name="Henrissat B."/>
            <person name="Grigoriev I.V."/>
            <person name="Hibbett D.S."/>
            <person name="Martin F."/>
            <person name="Nordberg H.P."/>
            <person name="Cantor M.N."/>
            <person name="Hua S.X."/>
        </authorList>
    </citation>
    <scope>NUCLEOTIDE SEQUENCE [LARGE SCALE GENOMIC DNA]</scope>
    <source>
        <strain evidence="4 5">Ve08.2h10</strain>
    </source>
</reference>
<dbReference type="PANTHER" id="PTHR36845">
    <property type="entry name" value="HYDROLASE, PUTATIVE (AFU_ORTHOLOGUE AFUA_7G05090)-RELATED"/>
    <property type="match status" value="1"/>
</dbReference>
<feature type="signal peptide" evidence="3">
    <location>
        <begin position="1"/>
        <end position="19"/>
    </location>
</feature>
<dbReference type="Proteomes" id="UP000054538">
    <property type="component" value="Unassembled WGS sequence"/>
</dbReference>
<dbReference type="HOGENOM" id="CLU_027158_2_1_1"/>
<reference evidence="5" key="2">
    <citation type="submission" date="2015-01" db="EMBL/GenBank/DDBJ databases">
        <title>Evolutionary Origins and Diversification of the Mycorrhizal Mutualists.</title>
        <authorList>
            <consortium name="DOE Joint Genome Institute"/>
            <consortium name="Mycorrhizal Genomics Consortium"/>
            <person name="Kohler A."/>
            <person name="Kuo A."/>
            <person name="Nagy L.G."/>
            <person name="Floudas D."/>
            <person name="Copeland A."/>
            <person name="Barry K.W."/>
            <person name="Cichocki N."/>
            <person name="Veneault-Fourrey C."/>
            <person name="LaButti K."/>
            <person name="Lindquist E.A."/>
            <person name="Lipzen A."/>
            <person name="Lundell T."/>
            <person name="Morin E."/>
            <person name="Murat C."/>
            <person name="Riley R."/>
            <person name="Ohm R."/>
            <person name="Sun H."/>
            <person name="Tunlid A."/>
            <person name="Henrissat B."/>
            <person name="Grigoriev I.V."/>
            <person name="Hibbett D.S."/>
            <person name="Martin F."/>
        </authorList>
    </citation>
    <scope>NUCLEOTIDE SEQUENCE [LARGE SCALE GENOMIC DNA]</scope>
    <source>
        <strain evidence="5">Ve08.2h10</strain>
    </source>
</reference>
<evidence type="ECO:0000256" key="1">
    <source>
        <dbReference type="ARBA" id="ARBA00022801"/>
    </source>
</evidence>
<evidence type="ECO:0000313" key="5">
    <source>
        <dbReference type="Proteomes" id="UP000054538"/>
    </source>
</evidence>
<dbReference type="InterPro" id="IPR012341">
    <property type="entry name" value="6hp_glycosidase-like_sf"/>
</dbReference>
<dbReference type="GO" id="GO:0052757">
    <property type="term" value="F:chondroitin hydrolase activity"/>
    <property type="evidence" value="ECO:0007669"/>
    <property type="project" value="TreeGrafter"/>
</dbReference>